<gene>
    <name evidence="1" type="ORF">SAMN05443244_0313</name>
</gene>
<name>A0A1H4J4L7_9BACT</name>
<sequence>MIHLIELHPAALAILCYWLFSAIVGGMPDPDAKSGPGYRWVHNSLHILAGNLTTAVQAKYPEMAIPAGSSMEHRETTTVTTPLP</sequence>
<organism evidence="1 2">
    <name type="scientific">Terriglobus roseus</name>
    <dbReference type="NCBI Taxonomy" id="392734"/>
    <lineage>
        <taxon>Bacteria</taxon>
        <taxon>Pseudomonadati</taxon>
        <taxon>Acidobacteriota</taxon>
        <taxon>Terriglobia</taxon>
        <taxon>Terriglobales</taxon>
        <taxon>Acidobacteriaceae</taxon>
        <taxon>Terriglobus</taxon>
    </lineage>
</organism>
<dbReference type="RefSeq" id="WP_074652036.1">
    <property type="nucleotide sequence ID" value="NZ_FNSD01000001.1"/>
</dbReference>
<evidence type="ECO:0000313" key="2">
    <source>
        <dbReference type="Proteomes" id="UP000182409"/>
    </source>
</evidence>
<dbReference type="EMBL" id="FNSD01000001">
    <property type="protein sequence ID" value="SEB40502.1"/>
    <property type="molecule type" value="Genomic_DNA"/>
</dbReference>
<reference evidence="1 2" key="1">
    <citation type="submission" date="2016-10" db="EMBL/GenBank/DDBJ databases">
        <authorList>
            <person name="de Groot N.N."/>
        </authorList>
    </citation>
    <scope>NUCLEOTIDE SEQUENCE [LARGE SCALE GENOMIC DNA]</scope>
    <source>
        <strain evidence="1 2">AB35.6</strain>
    </source>
</reference>
<protein>
    <submittedName>
        <fullName evidence="1">Uncharacterized protein</fullName>
    </submittedName>
</protein>
<proteinExistence type="predicted"/>
<dbReference type="AlphaFoldDB" id="A0A1H4J4L7"/>
<evidence type="ECO:0000313" key="1">
    <source>
        <dbReference type="EMBL" id="SEB40502.1"/>
    </source>
</evidence>
<dbReference type="Proteomes" id="UP000182409">
    <property type="component" value="Unassembled WGS sequence"/>
</dbReference>
<accession>A0A1H4J4L7</accession>